<dbReference type="FunFam" id="1.10.1220.70:FF:000001">
    <property type="entry name" value="Olfactory receptor"/>
    <property type="match status" value="1"/>
</dbReference>
<dbReference type="PANTHER" id="PTHR26454">
    <property type="entry name" value="OLFACTORY RECEPTOR"/>
    <property type="match status" value="1"/>
</dbReference>
<evidence type="ECO:0000256" key="14">
    <source>
        <dbReference type="RuleBase" id="RU363047"/>
    </source>
</evidence>
<feature type="domain" description="G-protein coupled receptors family 1 profile" evidence="15">
    <location>
        <begin position="41"/>
        <end position="290"/>
    </location>
</feature>
<dbReference type="GO" id="GO:0004930">
    <property type="term" value="F:G protein-coupled receptor activity"/>
    <property type="evidence" value="ECO:0007669"/>
    <property type="project" value="UniProtKB-KW"/>
</dbReference>
<dbReference type="InterPro" id="IPR017452">
    <property type="entry name" value="GPCR_Rhodpsn_7TM"/>
</dbReference>
<dbReference type="KEGG" id="gsh:117349648"/>
<keyword evidence="4 14" id="KW-0716">Sensory transduction</keyword>
<evidence type="ECO:0000256" key="5">
    <source>
        <dbReference type="ARBA" id="ARBA00022692"/>
    </source>
</evidence>
<dbReference type="GeneID" id="117349648"/>
<gene>
    <name evidence="17" type="primary">LOC117349648</name>
</gene>
<organism evidence="16 17">
    <name type="scientific">Geotrypetes seraphini</name>
    <name type="common">Gaboon caecilian</name>
    <name type="synonym">Caecilia seraphini</name>
    <dbReference type="NCBI Taxonomy" id="260995"/>
    <lineage>
        <taxon>Eukaryota</taxon>
        <taxon>Metazoa</taxon>
        <taxon>Chordata</taxon>
        <taxon>Craniata</taxon>
        <taxon>Vertebrata</taxon>
        <taxon>Euteleostomi</taxon>
        <taxon>Amphibia</taxon>
        <taxon>Gymnophiona</taxon>
        <taxon>Geotrypetes</taxon>
    </lineage>
</organism>
<dbReference type="PROSITE" id="PS00237">
    <property type="entry name" value="G_PROTEIN_RECEP_F1_1"/>
    <property type="match status" value="1"/>
</dbReference>
<dbReference type="RefSeq" id="XP_033779132.1">
    <property type="nucleotide sequence ID" value="XM_033923241.1"/>
</dbReference>
<dbReference type="PANTHER" id="PTHR26454:SF18">
    <property type="entry name" value="OLFACTORY RECEPTOR 6C76"/>
    <property type="match status" value="1"/>
</dbReference>
<keyword evidence="11" id="KW-0325">Glycoprotein</keyword>
<dbReference type="Gene3D" id="1.20.1070.10">
    <property type="entry name" value="Rhodopsin 7-helix transmembrane proteins"/>
    <property type="match status" value="1"/>
</dbReference>
<sequence length="314" mass="35670">MDIGNHTEVKHFILLGFSTDLQTQLLLFLILLILYSITIIGNIIIILLILKDFRLQTPMYFFLINLSFLEIAFTTVTVPNMLQNLVTGNKIISFSMCIAQCYFYFFLGSTELLLLMVMSIDRYTAICFPLHYATIMNHQFCLLLSIGSWVGGFLDTILQAILVSQLSFCGPNIIDHFFCDIDPLLKLACMKTELIELIDLVMALLVVLSSFILTTLSYIYITSAILRIQSTKGRWKAFNTCSSHITVVMIIYGSSLFSCFQPLSNSSVNLNKISAVLTTVITPLLNPFIYSLRNEKVKEVFRESITSRKLIRQK</sequence>
<dbReference type="GO" id="GO:0005886">
    <property type="term" value="C:plasma membrane"/>
    <property type="evidence" value="ECO:0007669"/>
    <property type="project" value="UniProtKB-SubCell"/>
</dbReference>
<evidence type="ECO:0000256" key="13">
    <source>
        <dbReference type="RuleBase" id="RU000688"/>
    </source>
</evidence>
<dbReference type="FunFam" id="1.20.1070.10:FF:000010">
    <property type="entry name" value="Olfactory receptor"/>
    <property type="match status" value="1"/>
</dbReference>
<evidence type="ECO:0000259" key="15">
    <source>
        <dbReference type="PROSITE" id="PS50262"/>
    </source>
</evidence>
<dbReference type="InterPro" id="IPR000725">
    <property type="entry name" value="Olfact_rcpt"/>
</dbReference>
<feature type="transmembrane region" description="Helical" evidence="14">
    <location>
        <begin position="275"/>
        <end position="292"/>
    </location>
</feature>
<evidence type="ECO:0000256" key="2">
    <source>
        <dbReference type="ARBA" id="ARBA00010663"/>
    </source>
</evidence>
<dbReference type="InterPro" id="IPR000276">
    <property type="entry name" value="GPCR_Rhodpsn"/>
</dbReference>
<evidence type="ECO:0000256" key="1">
    <source>
        <dbReference type="ARBA" id="ARBA00004651"/>
    </source>
</evidence>
<evidence type="ECO:0000256" key="12">
    <source>
        <dbReference type="ARBA" id="ARBA00023224"/>
    </source>
</evidence>
<keyword evidence="8 13" id="KW-0297">G-protein coupled receptor</keyword>
<keyword evidence="10 13" id="KW-0675">Receptor</keyword>
<evidence type="ECO:0000256" key="4">
    <source>
        <dbReference type="ARBA" id="ARBA00022606"/>
    </source>
</evidence>
<evidence type="ECO:0000256" key="3">
    <source>
        <dbReference type="ARBA" id="ARBA00022475"/>
    </source>
</evidence>
<proteinExistence type="inferred from homology"/>
<feature type="transmembrane region" description="Helical" evidence="14">
    <location>
        <begin position="25"/>
        <end position="50"/>
    </location>
</feature>
<dbReference type="PROSITE" id="PS50262">
    <property type="entry name" value="G_PROTEIN_RECEP_F1_2"/>
    <property type="match status" value="1"/>
</dbReference>
<dbReference type="CDD" id="cd15912">
    <property type="entry name" value="7tmA_OR6C-like"/>
    <property type="match status" value="1"/>
</dbReference>
<name>A0A6P8NS55_GEOSA</name>
<feature type="transmembrane region" description="Helical" evidence="14">
    <location>
        <begin position="140"/>
        <end position="162"/>
    </location>
</feature>
<evidence type="ECO:0000256" key="11">
    <source>
        <dbReference type="ARBA" id="ARBA00023180"/>
    </source>
</evidence>
<keyword evidence="12 13" id="KW-0807">Transducer</keyword>
<comment type="similarity">
    <text evidence="2 13">Belongs to the G-protein coupled receptor 1 family.</text>
</comment>
<evidence type="ECO:0000256" key="10">
    <source>
        <dbReference type="ARBA" id="ARBA00023170"/>
    </source>
</evidence>
<keyword evidence="16" id="KW-1185">Reference proteome</keyword>
<feature type="transmembrane region" description="Helical" evidence="14">
    <location>
        <begin position="102"/>
        <end position="120"/>
    </location>
</feature>
<dbReference type="SUPFAM" id="SSF81321">
    <property type="entry name" value="Family A G protein-coupled receptor-like"/>
    <property type="match status" value="1"/>
</dbReference>
<keyword evidence="6 14" id="KW-0552">Olfaction</keyword>
<protein>
    <recommendedName>
        <fullName evidence="14">Olfactory receptor</fullName>
    </recommendedName>
</protein>
<accession>A0A6P8NS55</accession>
<evidence type="ECO:0000256" key="6">
    <source>
        <dbReference type="ARBA" id="ARBA00022725"/>
    </source>
</evidence>
<dbReference type="InterPro" id="IPR047132">
    <property type="entry name" value="Olfact_rcpt_6C-like"/>
</dbReference>
<feature type="transmembrane region" description="Helical" evidence="14">
    <location>
        <begin position="242"/>
        <end position="263"/>
    </location>
</feature>
<dbReference type="Pfam" id="PF13853">
    <property type="entry name" value="7tm_4"/>
    <property type="match status" value="1"/>
</dbReference>
<keyword evidence="9 14" id="KW-0472">Membrane</keyword>
<dbReference type="Proteomes" id="UP000515159">
    <property type="component" value="Chromosome 16"/>
</dbReference>
<keyword evidence="7 14" id="KW-1133">Transmembrane helix</keyword>
<evidence type="ECO:0000313" key="16">
    <source>
        <dbReference type="Proteomes" id="UP000515159"/>
    </source>
</evidence>
<dbReference type="PRINTS" id="PR00245">
    <property type="entry name" value="OLFACTORYR"/>
</dbReference>
<comment type="subcellular location">
    <subcellularLocation>
        <location evidence="1 14">Cell membrane</location>
        <topology evidence="1 14">Multi-pass membrane protein</topology>
    </subcellularLocation>
</comment>
<keyword evidence="5 13" id="KW-0812">Transmembrane</keyword>
<feature type="transmembrane region" description="Helical" evidence="14">
    <location>
        <begin position="200"/>
        <end position="221"/>
    </location>
</feature>
<evidence type="ECO:0000256" key="8">
    <source>
        <dbReference type="ARBA" id="ARBA00023040"/>
    </source>
</evidence>
<dbReference type="OrthoDB" id="9902777at2759"/>
<evidence type="ECO:0000256" key="7">
    <source>
        <dbReference type="ARBA" id="ARBA00022989"/>
    </source>
</evidence>
<evidence type="ECO:0000313" key="17">
    <source>
        <dbReference type="RefSeq" id="XP_033779132.1"/>
    </source>
</evidence>
<evidence type="ECO:0000256" key="9">
    <source>
        <dbReference type="ARBA" id="ARBA00023136"/>
    </source>
</evidence>
<dbReference type="PRINTS" id="PR00237">
    <property type="entry name" value="GPCRRHODOPSN"/>
</dbReference>
<reference evidence="17" key="1">
    <citation type="submission" date="2025-08" db="UniProtKB">
        <authorList>
            <consortium name="RefSeq"/>
        </authorList>
    </citation>
    <scope>IDENTIFICATION</scope>
</reference>
<dbReference type="GO" id="GO:0004984">
    <property type="term" value="F:olfactory receptor activity"/>
    <property type="evidence" value="ECO:0007669"/>
    <property type="project" value="InterPro"/>
</dbReference>
<feature type="transmembrane region" description="Helical" evidence="14">
    <location>
        <begin position="62"/>
        <end position="82"/>
    </location>
</feature>
<keyword evidence="3 14" id="KW-1003">Cell membrane</keyword>
<dbReference type="InParanoid" id="A0A6P8NS55"/>
<dbReference type="AlphaFoldDB" id="A0A6P8NS55"/>